<evidence type="ECO:0000313" key="1">
    <source>
        <dbReference type="EMBL" id="KRL08658.1"/>
    </source>
</evidence>
<keyword evidence="2" id="KW-1185">Reference proteome</keyword>
<protein>
    <submittedName>
        <fullName evidence="1">Uncharacterized protein</fullName>
    </submittedName>
</protein>
<gene>
    <name evidence="1" type="ORF">FD09_GL001570</name>
</gene>
<dbReference type="AlphaFoldDB" id="A0A0R1MUB1"/>
<accession>A0A0R1MUB1</accession>
<dbReference type="PATRIC" id="fig|1423792.3.peg.1588"/>
<dbReference type="EMBL" id="AZEC01000021">
    <property type="protein sequence ID" value="KRL08658.1"/>
    <property type="molecule type" value="Genomic_DNA"/>
</dbReference>
<evidence type="ECO:0000313" key="2">
    <source>
        <dbReference type="Proteomes" id="UP000051330"/>
    </source>
</evidence>
<proteinExistence type="predicted"/>
<name>A0A0R1MUB1_9LACO</name>
<dbReference type="Proteomes" id="UP000051330">
    <property type="component" value="Unassembled WGS sequence"/>
</dbReference>
<comment type="caution">
    <text evidence="1">The sequence shown here is derived from an EMBL/GenBank/DDBJ whole genome shotgun (WGS) entry which is preliminary data.</text>
</comment>
<reference evidence="1 2" key="1">
    <citation type="journal article" date="2015" name="Genome Announc.">
        <title>Expanding the biotechnology potential of lactobacilli through comparative genomics of 213 strains and associated genera.</title>
        <authorList>
            <person name="Sun Z."/>
            <person name="Harris H.M."/>
            <person name="McCann A."/>
            <person name="Guo C."/>
            <person name="Argimon S."/>
            <person name="Zhang W."/>
            <person name="Yang X."/>
            <person name="Jeffery I.B."/>
            <person name="Cooney J.C."/>
            <person name="Kagawa T.F."/>
            <person name="Liu W."/>
            <person name="Song Y."/>
            <person name="Salvetti E."/>
            <person name="Wrobel A."/>
            <person name="Rasinkangas P."/>
            <person name="Parkhill J."/>
            <person name="Rea M.C."/>
            <person name="O'Sullivan O."/>
            <person name="Ritari J."/>
            <person name="Douillard F.P."/>
            <person name="Paul Ross R."/>
            <person name="Yang R."/>
            <person name="Briner A.E."/>
            <person name="Felis G.E."/>
            <person name="de Vos W.M."/>
            <person name="Barrangou R."/>
            <person name="Klaenhammer T.R."/>
            <person name="Caufield P.W."/>
            <person name="Cui Y."/>
            <person name="Zhang H."/>
            <person name="O'Toole P.W."/>
        </authorList>
    </citation>
    <scope>NUCLEOTIDE SEQUENCE [LARGE SCALE GENOMIC DNA]</scope>
    <source>
        <strain evidence="1 2">DSM 12744</strain>
    </source>
</reference>
<sequence length="57" mass="6616">MEKPLVDAAYDTEGAATDNTIADANKPVETFKFQFFMVQFPFLKPRRCNRFFKSSTF</sequence>
<organism evidence="1 2">
    <name type="scientific">Schleiferilactobacillus perolens DSM 12744</name>
    <dbReference type="NCBI Taxonomy" id="1423792"/>
    <lineage>
        <taxon>Bacteria</taxon>
        <taxon>Bacillati</taxon>
        <taxon>Bacillota</taxon>
        <taxon>Bacilli</taxon>
        <taxon>Lactobacillales</taxon>
        <taxon>Lactobacillaceae</taxon>
        <taxon>Schleiferilactobacillus</taxon>
    </lineage>
</organism>